<dbReference type="RefSeq" id="WP_213520268.1">
    <property type="nucleotide sequence ID" value="NZ_BOSE01000015.1"/>
</dbReference>
<evidence type="ECO:0000256" key="1">
    <source>
        <dbReference type="SAM" id="Phobius"/>
    </source>
</evidence>
<dbReference type="Proteomes" id="UP000683139">
    <property type="component" value="Unassembled WGS sequence"/>
</dbReference>
<name>A0A919YVW3_9BACL</name>
<keyword evidence="1" id="KW-1133">Transmembrane helix</keyword>
<protein>
    <submittedName>
        <fullName evidence="2">Uncharacterized protein</fullName>
    </submittedName>
</protein>
<sequence length="211" mass="24105">MKKYKGYIIISGLIIFIVVSLGVIFVSLDFRDSDLYKKIRTYMIFRNDVNKIYKDTPFIFQAGKEVKLNSILSDVESKLDELYETTPFLELAKEGDGGIIKNKDAPILPYSFRYDLYSYLYSSALDIPKMDRIRLAIYGENDSNTEKDVDSYIDVTLFVDDINYGTHRFKTGLWGYADWYSIPNGSMKIVISQQENTNGASIKGIGAILID</sequence>
<gene>
    <name evidence="2" type="ORF">J40TS1_51280</name>
</gene>
<evidence type="ECO:0000313" key="2">
    <source>
        <dbReference type="EMBL" id="GIP19486.1"/>
    </source>
</evidence>
<organism evidence="2 3">
    <name type="scientific">Paenibacillus montaniterrae</name>
    <dbReference type="NCBI Taxonomy" id="429341"/>
    <lineage>
        <taxon>Bacteria</taxon>
        <taxon>Bacillati</taxon>
        <taxon>Bacillota</taxon>
        <taxon>Bacilli</taxon>
        <taxon>Bacillales</taxon>
        <taxon>Paenibacillaceae</taxon>
        <taxon>Paenibacillus</taxon>
    </lineage>
</organism>
<evidence type="ECO:0000313" key="3">
    <source>
        <dbReference type="Proteomes" id="UP000683139"/>
    </source>
</evidence>
<feature type="transmembrane region" description="Helical" evidence="1">
    <location>
        <begin position="6"/>
        <end position="30"/>
    </location>
</feature>
<reference evidence="2" key="1">
    <citation type="submission" date="2021-03" db="EMBL/GenBank/DDBJ databases">
        <title>Antimicrobial resistance genes in bacteria isolated from Japanese honey, and their potential for conferring macrolide and lincosamide resistance in the American foulbrood pathogen Paenibacillus larvae.</title>
        <authorList>
            <person name="Okamoto M."/>
            <person name="Kumagai M."/>
            <person name="Kanamori H."/>
            <person name="Takamatsu D."/>
        </authorList>
    </citation>
    <scope>NUCLEOTIDE SEQUENCE</scope>
    <source>
        <strain evidence="2">J40TS1</strain>
    </source>
</reference>
<keyword evidence="3" id="KW-1185">Reference proteome</keyword>
<dbReference type="EMBL" id="BOSE01000015">
    <property type="protein sequence ID" value="GIP19486.1"/>
    <property type="molecule type" value="Genomic_DNA"/>
</dbReference>
<keyword evidence="1" id="KW-0812">Transmembrane</keyword>
<accession>A0A919YVW3</accession>
<proteinExistence type="predicted"/>
<comment type="caution">
    <text evidence="2">The sequence shown here is derived from an EMBL/GenBank/DDBJ whole genome shotgun (WGS) entry which is preliminary data.</text>
</comment>
<keyword evidence="1" id="KW-0472">Membrane</keyword>
<dbReference type="AlphaFoldDB" id="A0A919YVW3"/>